<dbReference type="Proteomes" id="UP000199450">
    <property type="component" value="Unassembled WGS sequence"/>
</dbReference>
<proteinExistence type="predicted"/>
<dbReference type="EMBL" id="FOBV01000003">
    <property type="protein sequence ID" value="SEM42185.1"/>
    <property type="molecule type" value="Genomic_DNA"/>
</dbReference>
<evidence type="ECO:0000313" key="1">
    <source>
        <dbReference type="EMBL" id="SEM42185.1"/>
    </source>
</evidence>
<name>A0A1H7Y8B2_9FLAO</name>
<organism evidence="1 2">
    <name type="scientific">Chryseobacterium taichungense</name>
    <dbReference type="NCBI Taxonomy" id="295069"/>
    <lineage>
        <taxon>Bacteria</taxon>
        <taxon>Pseudomonadati</taxon>
        <taxon>Bacteroidota</taxon>
        <taxon>Flavobacteriia</taxon>
        <taxon>Flavobacteriales</taxon>
        <taxon>Weeksellaceae</taxon>
        <taxon>Chryseobacterium group</taxon>
        <taxon>Chryseobacterium</taxon>
    </lineage>
</organism>
<protein>
    <submittedName>
        <fullName evidence="1">Uncharacterized protein</fullName>
    </submittedName>
</protein>
<dbReference type="STRING" id="295069.SAMN05421856_103132"/>
<evidence type="ECO:0000313" key="2">
    <source>
        <dbReference type="Proteomes" id="UP000199450"/>
    </source>
</evidence>
<sequence>MNNYATGMLDFRIYGVNLNVGAHYDHGKKRR</sequence>
<accession>A0A1H7Y8B2</accession>
<dbReference type="AlphaFoldDB" id="A0A1H7Y8B2"/>
<gene>
    <name evidence="1" type="ORF">SAMN05421856_103132</name>
</gene>
<reference evidence="2" key="1">
    <citation type="submission" date="2016-10" db="EMBL/GenBank/DDBJ databases">
        <authorList>
            <person name="Varghese N."/>
            <person name="Submissions S."/>
        </authorList>
    </citation>
    <scope>NUCLEOTIDE SEQUENCE [LARGE SCALE GENOMIC DNA]</scope>
    <source>
        <strain evidence="2">DSM 17453</strain>
    </source>
</reference>
<keyword evidence="2" id="KW-1185">Reference proteome</keyword>